<gene>
    <name evidence="3" type="ORF">CALCODRAFT_480467</name>
</gene>
<evidence type="ECO:0000313" key="3">
    <source>
        <dbReference type="EMBL" id="KZT60814.1"/>
    </source>
</evidence>
<accession>A0A165INX2</accession>
<dbReference type="InParanoid" id="A0A165INX2"/>
<keyword evidence="4" id="KW-1185">Reference proteome</keyword>
<name>A0A165INX2_9BASI</name>
<dbReference type="Gene3D" id="1.10.357.40">
    <property type="entry name" value="YbiA-like"/>
    <property type="match status" value="1"/>
</dbReference>
<feature type="compositionally biased region" description="Pro residues" evidence="1">
    <location>
        <begin position="19"/>
        <end position="43"/>
    </location>
</feature>
<sequence length="291" mass="31970">MSDPSKHPSKHHPFGPFTQPVPQPRAAPPAQPPARGPGVPPAAPQVGRAPHDGAFFLNRVYGHPPPLPSVLTAYAPVPSAPPVQVAPAPVPVRHVHFEQPRVSPVPLNQVQLQQIVPESMFRTPTSSANTTPATSPAAMRYAPLPEPPKIVLGGRQPPGMPSNPHSNLRLNSNHMIACRGRVYFNAERLYHSRKFGESPTTPDMERLIDLVAGSADPQAEAEKWRPYWRRNWEYVKDDVMRDLTGHKMAQYREIEAELVATGNADIIDAEDPANTLGRALMNHRASVSPRR</sequence>
<dbReference type="AlphaFoldDB" id="A0A165INX2"/>
<dbReference type="STRING" id="1353952.A0A165INX2"/>
<protein>
    <recommendedName>
        <fullName evidence="2">NADAR domain-containing protein</fullName>
    </recommendedName>
</protein>
<dbReference type="SUPFAM" id="SSF143990">
    <property type="entry name" value="YbiA-like"/>
    <property type="match status" value="1"/>
</dbReference>
<evidence type="ECO:0000259" key="2">
    <source>
        <dbReference type="Pfam" id="PF08719"/>
    </source>
</evidence>
<dbReference type="InterPro" id="IPR012816">
    <property type="entry name" value="NADAR"/>
</dbReference>
<organism evidence="3 4">
    <name type="scientific">Calocera cornea HHB12733</name>
    <dbReference type="NCBI Taxonomy" id="1353952"/>
    <lineage>
        <taxon>Eukaryota</taxon>
        <taxon>Fungi</taxon>
        <taxon>Dikarya</taxon>
        <taxon>Basidiomycota</taxon>
        <taxon>Agaricomycotina</taxon>
        <taxon>Dacrymycetes</taxon>
        <taxon>Dacrymycetales</taxon>
        <taxon>Dacrymycetaceae</taxon>
        <taxon>Calocera</taxon>
    </lineage>
</organism>
<dbReference type="CDD" id="cd15457">
    <property type="entry name" value="NADAR"/>
    <property type="match status" value="1"/>
</dbReference>
<feature type="domain" description="NADAR" evidence="2">
    <location>
        <begin position="169"/>
        <end position="269"/>
    </location>
</feature>
<evidence type="ECO:0000313" key="4">
    <source>
        <dbReference type="Proteomes" id="UP000076842"/>
    </source>
</evidence>
<feature type="region of interest" description="Disordered" evidence="1">
    <location>
        <begin position="1"/>
        <end position="50"/>
    </location>
</feature>
<dbReference type="InterPro" id="IPR037238">
    <property type="entry name" value="YbiA-like_sf"/>
</dbReference>
<evidence type="ECO:0000256" key="1">
    <source>
        <dbReference type="SAM" id="MobiDB-lite"/>
    </source>
</evidence>
<dbReference type="EMBL" id="KV423928">
    <property type="protein sequence ID" value="KZT60814.1"/>
    <property type="molecule type" value="Genomic_DNA"/>
</dbReference>
<dbReference type="Proteomes" id="UP000076842">
    <property type="component" value="Unassembled WGS sequence"/>
</dbReference>
<proteinExistence type="predicted"/>
<reference evidence="3 4" key="1">
    <citation type="journal article" date="2016" name="Mol. Biol. Evol.">
        <title>Comparative Genomics of Early-Diverging Mushroom-Forming Fungi Provides Insights into the Origins of Lignocellulose Decay Capabilities.</title>
        <authorList>
            <person name="Nagy L.G."/>
            <person name="Riley R."/>
            <person name="Tritt A."/>
            <person name="Adam C."/>
            <person name="Daum C."/>
            <person name="Floudas D."/>
            <person name="Sun H."/>
            <person name="Yadav J.S."/>
            <person name="Pangilinan J."/>
            <person name="Larsson K.H."/>
            <person name="Matsuura K."/>
            <person name="Barry K."/>
            <person name="Labutti K."/>
            <person name="Kuo R."/>
            <person name="Ohm R.A."/>
            <person name="Bhattacharya S.S."/>
            <person name="Shirouzu T."/>
            <person name="Yoshinaga Y."/>
            <person name="Martin F.M."/>
            <person name="Grigoriev I.V."/>
            <person name="Hibbett D.S."/>
        </authorList>
    </citation>
    <scope>NUCLEOTIDE SEQUENCE [LARGE SCALE GENOMIC DNA]</scope>
    <source>
        <strain evidence="3 4">HHB12733</strain>
    </source>
</reference>
<dbReference type="OrthoDB" id="206452at2759"/>
<dbReference type="Pfam" id="PF08719">
    <property type="entry name" value="NADAR"/>
    <property type="match status" value="1"/>
</dbReference>